<evidence type="ECO:0000256" key="1">
    <source>
        <dbReference type="SAM" id="MobiDB-lite"/>
    </source>
</evidence>
<dbReference type="EMBL" id="BJZV01000091">
    <property type="protein sequence ID" value="GEP12826.1"/>
    <property type="molecule type" value="Genomic_DNA"/>
</dbReference>
<feature type="region of interest" description="Disordered" evidence="1">
    <location>
        <begin position="47"/>
        <end position="73"/>
    </location>
</feature>
<dbReference type="AlphaFoldDB" id="A0A512JSA1"/>
<evidence type="ECO:0000313" key="2">
    <source>
        <dbReference type="EMBL" id="GEP12826.1"/>
    </source>
</evidence>
<reference evidence="2 3" key="1">
    <citation type="submission" date="2019-07" db="EMBL/GenBank/DDBJ databases">
        <title>Whole genome shotgun sequence of Methylobacterium gnaphalii NBRC 107716.</title>
        <authorList>
            <person name="Hosoyama A."/>
            <person name="Uohara A."/>
            <person name="Ohji S."/>
            <person name="Ichikawa N."/>
        </authorList>
    </citation>
    <scope>NUCLEOTIDE SEQUENCE [LARGE SCALE GENOMIC DNA]</scope>
    <source>
        <strain evidence="2 3">NBRC 107716</strain>
    </source>
</reference>
<proteinExistence type="predicted"/>
<dbReference type="OrthoDB" id="8000480at2"/>
<dbReference type="RefSeq" id="WP_147049150.1">
    <property type="nucleotide sequence ID" value="NZ_BJZV01000091.1"/>
</dbReference>
<keyword evidence="3" id="KW-1185">Reference proteome</keyword>
<evidence type="ECO:0000313" key="3">
    <source>
        <dbReference type="Proteomes" id="UP000321750"/>
    </source>
</evidence>
<accession>A0A512JSA1</accession>
<organism evidence="2 3">
    <name type="scientific">Methylobacterium gnaphalii</name>
    <dbReference type="NCBI Taxonomy" id="1010610"/>
    <lineage>
        <taxon>Bacteria</taxon>
        <taxon>Pseudomonadati</taxon>
        <taxon>Pseudomonadota</taxon>
        <taxon>Alphaproteobacteria</taxon>
        <taxon>Hyphomicrobiales</taxon>
        <taxon>Methylobacteriaceae</taxon>
        <taxon>Methylobacterium</taxon>
    </lineage>
</organism>
<gene>
    <name evidence="2" type="ORF">MGN01_46710</name>
</gene>
<sequence length="73" mass="8057">MTRAKKLVRTLIDDVEGGFQITLETDDGQIMRVQATEEQLEDLADEIEGALSDDDEDDATANAEEVTTEEQPS</sequence>
<dbReference type="Proteomes" id="UP000321750">
    <property type="component" value="Unassembled WGS sequence"/>
</dbReference>
<feature type="compositionally biased region" description="Acidic residues" evidence="1">
    <location>
        <begin position="47"/>
        <end position="59"/>
    </location>
</feature>
<comment type="caution">
    <text evidence="2">The sequence shown here is derived from an EMBL/GenBank/DDBJ whole genome shotgun (WGS) entry which is preliminary data.</text>
</comment>
<protein>
    <submittedName>
        <fullName evidence="2">Uncharacterized protein</fullName>
    </submittedName>
</protein>
<name>A0A512JSA1_9HYPH</name>